<sequence>MNETVYFSVLMALSAAVPVFVVKRGWVKPPSPKQQFQTRWLIGLLACLSYLLIYVV</sequence>
<gene>
    <name evidence="2" type="ORF">LVJ77_05720</name>
</gene>
<keyword evidence="1" id="KW-1133">Transmembrane helix</keyword>
<accession>A0A8T9MWS5</accession>
<feature type="transmembrane region" description="Helical" evidence="1">
    <location>
        <begin position="6"/>
        <end position="26"/>
    </location>
</feature>
<evidence type="ECO:0000313" key="3">
    <source>
        <dbReference type="Proteomes" id="UP000831534"/>
    </source>
</evidence>
<dbReference type="Proteomes" id="UP000831534">
    <property type="component" value="Chromosome"/>
</dbReference>
<keyword evidence="3" id="KW-1185">Reference proteome</keyword>
<proteinExistence type="predicted"/>
<evidence type="ECO:0000256" key="1">
    <source>
        <dbReference type="SAM" id="Phobius"/>
    </source>
</evidence>
<name>A0A8T9MWS5_9NEIS</name>
<dbReference type="KEGG" id="ckh:LVJ77_05720"/>
<reference evidence="2" key="1">
    <citation type="journal article" date="2022" name="Res Sq">
        <title>Evolution of multicellular longitudinally dividing oral cavity symbionts (Neisseriaceae).</title>
        <authorList>
            <person name="Nyongesa S."/>
            <person name="Weber P."/>
            <person name="Bernet E."/>
            <person name="Pullido F."/>
            <person name="Nieckarz M."/>
            <person name="Delaby M."/>
            <person name="Nieves C."/>
            <person name="Viehboeck T."/>
            <person name="Krause N."/>
            <person name="Rivera-Millot A."/>
            <person name="Nakamura A."/>
            <person name="Vischer N."/>
            <person name="VanNieuwenhze M."/>
            <person name="Brun Y."/>
            <person name="Cava F."/>
            <person name="Bulgheresi S."/>
            <person name="Veyrier F."/>
        </authorList>
    </citation>
    <scope>NUCLEOTIDE SEQUENCE</scope>
    <source>
        <strain evidence="2">17694</strain>
    </source>
</reference>
<protein>
    <submittedName>
        <fullName evidence="2">Uncharacterized protein</fullName>
    </submittedName>
</protein>
<evidence type="ECO:0000313" key="2">
    <source>
        <dbReference type="EMBL" id="UOP05591.1"/>
    </source>
</evidence>
<keyword evidence="1" id="KW-0472">Membrane</keyword>
<dbReference type="AlphaFoldDB" id="A0A8T9MWS5"/>
<feature type="transmembrane region" description="Helical" evidence="1">
    <location>
        <begin position="38"/>
        <end position="55"/>
    </location>
</feature>
<keyword evidence="1" id="KW-0812">Transmembrane</keyword>
<reference evidence="2" key="2">
    <citation type="submission" date="2024-09" db="EMBL/GenBank/DDBJ databases">
        <authorList>
            <person name="Veyrier F.J."/>
        </authorList>
    </citation>
    <scope>NUCLEOTIDE SEQUENCE</scope>
    <source>
        <strain evidence="2">17694</strain>
    </source>
</reference>
<organism evidence="2 3">
    <name type="scientific">Conchiformibius kuhniae</name>
    <dbReference type="NCBI Taxonomy" id="211502"/>
    <lineage>
        <taxon>Bacteria</taxon>
        <taxon>Pseudomonadati</taxon>
        <taxon>Pseudomonadota</taxon>
        <taxon>Betaproteobacteria</taxon>
        <taxon>Neisseriales</taxon>
        <taxon>Neisseriaceae</taxon>
        <taxon>Conchiformibius</taxon>
    </lineage>
</organism>
<dbReference type="RefSeq" id="WP_156900854.1">
    <property type="nucleotide sequence ID" value="NZ_CP091521.1"/>
</dbReference>
<dbReference type="EMBL" id="CP091521">
    <property type="protein sequence ID" value="UOP05591.1"/>
    <property type="molecule type" value="Genomic_DNA"/>
</dbReference>